<dbReference type="Gene3D" id="3.40.960.10">
    <property type="entry name" value="VSR Endonuclease"/>
    <property type="match status" value="1"/>
</dbReference>
<evidence type="ECO:0008006" key="3">
    <source>
        <dbReference type="Google" id="ProtNLM"/>
    </source>
</evidence>
<protein>
    <recommendedName>
        <fullName evidence="3">DUF2726 domain-containing protein</fullName>
    </recommendedName>
</protein>
<accession>A0A9P1P988</accession>
<sequence length="319" mass="38113">MVKRLTNEEYEKRLFEVYKGEYINIENYITKRTKIKFKHINCGTEFMSLPNDVLRGLKKCPKCMTIKLRRLHLKDPIQFKEEFDNIFKSEYELLSEYKNNRKKVSIKHNKCNYIFKATPNNLLSKKSGCPKCAGNQRKSLEQFKEKVLELENGEYEVYGEYLGNKSKILMYHKECKNYYETTPSHFIQGRRCTVCIESTGEAKLRKVLNKYHIKFLKQFRFKDCRGDKYPLPFDFALFKDNELLMLIEIDGEQHFKPINFNGIDNNRANELFNKTKKRDEIKNKYCEKNNIKLLRIPYFEFENIEKIITVNMGIPSEAE</sequence>
<proteinExistence type="predicted"/>
<comment type="caution">
    <text evidence="1">The sequence shown here is derived from an EMBL/GenBank/DDBJ whole genome shotgun (WGS) entry which is preliminary data.</text>
</comment>
<dbReference type="RefSeq" id="WP_057558021.1">
    <property type="nucleotide sequence ID" value="NZ_CDNY01000003.1"/>
</dbReference>
<evidence type="ECO:0000313" key="2">
    <source>
        <dbReference type="Proteomes" id="UP000049685"/>
    </source>
</evidence>
<gene>
    <name evidence="1" type="ORF">UMC4404_09531</name>
</gene>
<dbReference type="Proteomes" id="UP000049685">
    <property type="component" value="Unassembled WGS sequence"/>
</dbReference>
<dbReference type="AlphaFoldDB" id="A0A9P1P988"/>
<reference evidence="2" key="1">
    <citation type="submission" date="2015-01" db="EMBL/GenBank/DDBJ databases">
        <authorList>
            <person name="Aslett A.Martin."/>
            <person name="De Silva Nishadi"/>
        </authorList>
    </citation>
    <scope>NUCLEOTIDE SEQUENCE [LARGE SCALE GENOMIC DNA]</scope>
    <source>
        <strain evidence="2">UMC4404</strain>
    </source>
</reference>
<name>A0A9P1P988_PARSO</name>
<evidence type="ECO:0000313" key="1">
    <source>
        <dbReference type="EMBL" id="CEO32973.1"/>
    </source>
</evidence>
<dbReference type="EMBL" id="CDNY01000003">
    <property type="protein sequence ID" value="CEO32973.1"/>
    <property type="molecule type" value="Genomic_DNA"/>
</dbReference>
<organism evidence="1 2">
    <name type="scientific">Paraclostridium sordellii</name>
    <name type="common">Clostridium sordellii</name>
    <dbReference type="NCBI Taxonomy" id="1505"/>
    <lineage>
        <taxon>Bacteria</taxon>
        <taxon>Bacillati</taxon>
        <taxon>Bacillota</taxon>
        <taxon>Clostridia</taxon>
        <taxon>Peptostreptococcales</taxon>
        <taxon>Peptostreptococcaceae</taxon>
        <taxon>Paraclostridium</taxon>
    </lineage>
</organism>